<evidence type="ECO:0000259" key="2">
    <source>
        <dbReference type="Pfam" id="PF07331"/>
    </source>
</evidence>
<sequence length="146" mass="16250">MSKDTGTALFFLVISLGGLWKTAEMNMMSAVFPILTLSLMLILSIVFLVTSILKGQEEEGSNILTKESVVTGTSLIVYVFLIWFVGFLIASLLFIGGMTWYLQEPSLRKKTKLIRAAGSSLMVTLFFFVLFRYVFLVQLPPGIFSS</sequence>
<keyword evidence="4" id="KW-1185">Reference proteome</keyword>
<evidence type="ECO:0000313" key="3">
    <source>
        <dbReference type="EMBL" id="RSL33526.1"/>
    </source>
</evidence>
<feature type="transmembrane region" description="Helical" evidence="1">
    <location>
        <begin position="75"/>
        <end position="101"/>
    </location>
</feature>
<keyword evidence="1" id="KW-0472">Membrane</keyword>
<feature type="transmembrane region" description="Helical" evidence="1">
    <location>
        <begin position="113"/>
        <end position="135"/>
    </location>
</feature>
<reference evidence="3 4" key="1">
    <citation type="submission" date="2018-10" db="EMBL/GenBank/DDBJ databases">
        <title>Draft genome sequence of Bacillus salarius IM0101, isolated from a hypersaline soil in Inner Mongolia, China.</title>
        <authorList>
            <person name="Yamprayoonswat W."/>
            <person name="Boonvisut S."/>
            <person name="Jumpathong W."/>
            <person name="Sittihan S."/>
            <person name="Ruangsuj P."/>
            <person name="Wanthongcharoen S."/>
            <person name="Thongpramul N."/>
            <person name="Pimmason S."/>
            <person name="Yu B."/>
            <person name="Yasawong M."/>
        </authorList>
    </citation>
    <scope>NUCLEOTIDE SEQUENCE [LARGE SCALE GENOMIC DNA]</scope>
    <source>
        <strain evidence="3 4">IM0101</strain>
    </source>
</reference>
<keyword evidence="1" id="KW-0812">Transmembrane</keyword>
<dbReference type="EMBL" id="RBVX01000007">
    <property type="protein sequence ID" value="RSL33526.1"/>
    <property type="molecule type" value="Genomic_DNA"/>
</dbReference>
<name>A0A428N5B5_9BACI</name>
<dbReference type="RefSeq" id="WP_125555587.1">
    <property type="nucleotide sequence ID" value="NZ_RBVX01000007.1"/>
</dbReference>
<organism evidence="3 4">
    <name type="scientific">Salibacterium salarium</name>
    <dbReference type="NCBI Taxonomy" id="284579"/>
    <lineage>
        <taxon>Bacteria</taxon>
        <taxon>Bacillati</taxon>
        <taxon>Bacillota</taxon>
        <taxon>Bacilli</taxon>
        <taxon>Bacillales</taxon>
        <taxon>Bacillaceae</taxon>
    </lineage>
</organism>
<feature type="transmembrane region" description="Helical" evidence="1">
    <location>
        <begin position="30"/>
        <end position="55"/>
    </location>
</feature>
<dbReference type="OrthoDB" id="2971394at2"/>
<keyword evidence="1" id="KW-1133">Transmembrane helix</keyword>
<dbReference type="Pfam" id="PF07331">
    <property type="entry name" value="TctB"/>
    <property type="match status" value="1"/>
</dbReference>
<feature type="domain" description="DUF1468" evidence="2">
    <location>
        <begin position="8"/>
        <end position="140"/>
    </location>
</feature>
<dbReference type="AlphaFoldDB" id="A0A428N5B5"/>
<comment type="caution">
    <text evidence="3">The sequence shown here is derived from an EMBL/GenBank/DDBJ whole genome shotgun (WGS) entry which is preliminary data.</text>
</comment>
<proteinExistence type="predicted"/>
<evidence type="ECO:0000256" key="1">
    <source>
        <dbReference type="SAM" id="Phobius"/>
    </source>
</evidence>
<protein>
    <submittedName>
        <fullName evidence="3">Tripartite tricarboxylate transporter TctB family protein</fullName>
    </submittedName>
</protein>
<dbReference type="InterPro" id="IPR009936">
    <property type="entry name" value="DUF1468"/>
</dbReference>
<evidence type="ECO:0000313" key="4">
    <source>
        <dbReference type="Proteomes" id="UP000275076"/>
    </source>
</evidence>
<gene>
    <name evidence="3" type="ORF">D7Z54_09405</name>
</gene>
<accession>A0A428N5B5</accession>
<dbReference type="Proteomes" id="UP000275076">
    <property type="component" value="Unassembled WGS sequence"/>
</dbReference>